<accession>A0A840VIH7</accession>
<evidence type="ECO:0000256" key="1">
    <source>
        <dbReference type="SAM" id="Coils"/>
    </source>
</evidence>
<organism evidence="3 4">
    <name type="scientific">Haloferula luteola</name>
    <dbReference type="NCBI Taxonomy" id="595692"/>
    <lineage>
        <taxon>Bacteria</taxon>
        <taxon>Pseudomonadati</taxon>
        <taxon>Verrucomicrobiota</taxon>
        <taxon>Verrucomicrobiia</taxon>
        <taxon>Verrucomicrobiales</taxon>
        <taxon>Verrucomicrobiaceae</taxon>
        <taxon>Haloferula</taxon>
    </lineage>
</organism>
<evidence type="ECO:0000313" key="4">
    <source>
        <dbReference type="Proteomes" id="UP000557717"/>
    </source>
</evidence>
<keyword evidence="1" id="KW-0175">Coiled coil</keyword>
<dbReference type="SUPFAM" id="SSF46565">
    <property type="entry name" value="Chaperone J-domain"/>
    <property type="match status" value="1"/>
</dbReference>
<reference evidence="3 4" key="1">
    <citation type="submission" date="2020-08" db="EMBL/GenBank/DDBJ databases">
        <title>Genomic Encyclopedia of Type Strains, Phase IV (KMG-IV): sequencing the most valuable type-strain genomes for metagenomic binning, comparative biology and taxonomic classification.</title>
        <authorList>
            <person name="Goeker M."/>
        </authorList>
    </citation>
    <scope>NUCLEOTIDE SEQUENCE [LARGE SCALE GENOMIC DNA]</scope>
    <source>
        <strain evidence="3 4">YC6886</strain>
    </source>
</reference>
<keyword evidence="4" id="KW-1185">Reference proteome</keyword>
<dbReference type="InterPro" id="IPR001623">
    <property type="entry name" value="DnaJ_domain"/>
</dbReference>
<dbReference type="EMBL" id="JACHFD010000031">
    <property type="protein sequence ID" value="MBB5353650.1"/>
    <property type="molecule type" value="Genomic_DNA"/>
</dbReference>
<dbReference type="Gene3D" id="1.10.287.110">
    <property type="entry name" value="DnaJ domain"/>
    <property type="match status" value="1"/>
</dbReference>
<name>A0A840VIH7_9BACT</name>
<evidence type="ECO:0000259" key="2">
    <source>
        <dbReference type="PROSITE" id="PS50076"/>
    </source>
</evidence>
<feature type="coiled-coil region" evidence="1">
    <location>
        <begin position="94"/>
        <end position="137"/>
    </location>
</feature>
<dbReference type="PROSITE" id="PS50076">
    <property type="entry name" value="DNAJ_2"/>
    <property type="match status" value="1"/>
</dbReference>
<evidence type="ECO:0000313" key="3">
    <source>
        <dbReference type="EMBL" id="MBB5353650.1"/>
    </source>
</evidence>
<comment type="caution">
    <text evidence="3">The sequence shown here is derived from an EMBL/GenBank/DDBJ whole genome shotgun (WGS) entry which is preliminary data.</text>
</comment>
<feature type="domain" description="J" evidence="2">
    <location>
        <begin position="2"/>
        <end position="67"/>
    </location>
</feature>
<proteinExistence type="predicted"/>
<dbReference type="AlphaFoldDB" id="A0A840VIH7"/>
<dbReference type="Proteomes" id="UP000557717">
    <property type="component" value="Unassembled WGS sequence"/>
</dbReference>
<gene>
    <name evidence="3" type="ORF">HNR46_003911</name>
</gene>
<sequence length="177" mass="19906">MDAFAELGLERRLEWSGEALRAAFREAGKTRHPDGGGTVEGFERLQQALACLIDPGARLRHWLELEGREGELRGAVGPGVMDFFSSIGPVLQEADGLLKEREGAQSQLARALLEPRIQECREKLEGIQEQLDVAREERESRFPEVERGELDGWTVARELAFFGKWSAQIRAKFAAMW</sequence>
<dbReference type="InterPro" id="IPR036869">
    <property type="entry name" value="J_dom_sf"/>
</dbReference>
<protein>
    <recommendedName>
        <fullName evidence="2">J domain-containing protein</fullName>
    </recommendedName>
</protein>